<feature type="non-terminal residue" evidence="1">
    <location>
        <position position="1"/>
    </location>
</feature>
<reference evidence="1" key="1">
    <citation type="submission" date="2021-04" db="EMBL/GenBank/DDBJ databases">
        <title>Sequencing of actinobacteria type strains.</title>
        <authorList>
            <person name="Nguyen G.-S."/>
            <person name="Wentzel A."/>
        </authorList>
    </citation>
    <scope>NUCLEOTIDE SEQUENCE</scope>
    <source>
        <strain evidence="1">DSM 42095</strain>
    </source>
</reference>
<keyword evidence="2" id="KW-1185">Reference proteome</keyword>
<name>A0A8T4IWU6_9ACTN</name>
<evidence type="ECO:0000313" key="1">
    <source>
        <dbReference type="EMBL" id="MBR7673704.1"/>
    </source>
</evidence>
<organism evidence="1 2">
    <name type="scientific">Streptomyces daliensis</name>
    <dbReference type="NCBI Taxonomy" id="299421"/>
    <lineage>
        <taxon>Bacteria</taxon>
        <taxon>Bacillati</taxon>
        <taxon>Actinomycetota</taxon>
        <taxon>Actinomycetes</taxon>
        <taxon>Kitasatosporales</taxon>
        <taxon>Streptomycetaceae</taxon>
        <taxon>Streptomyces</taxon>
    </lineage>
</organism>
<protein>
    <submittedName>
        <fullName evidence="1">Asp23/Gls24 family envelope stress response protein</fullName>
    </submittedName>
</protein>
<gene>
    <name evidence="1" type="ORF">KDA82_11880</name>
</gene>
<proteinExistence type="predicted"/>
<dbReference type="Proteomes" id="UP000675554">
    <property type="component" value="Unassembled WGS sequence"/>
</dbReference>
<dbReference type="EMBL" id="JAGSMN010000243">
    <property type="protein sequence ID" value="MBR7673704.1"/>
    <property type="molecule type" value="Genomic_DNA"/>
</dbReference>
<dbReference type="AlphaFoldDB" id="A0A8T4IWU6"/>
<sequence length="80" mass="8554">DEADGTDGTGARGRAVVRRGRAVVTVRLALPYPADLAALCAAVRRHVAARTALLTGIPVASVRVRVDRLVPEERSARRVR</sequence>
<comment type="caution">
    <text evidence="1">The sequence shown here is derived from an EMBL/GenBank/DDBJ whole genome shotgun (WGS) entry which is preliminary data.</text>
</comment>
<evidence type="ECO:0000313" key="2">
    <source>
        <dbReference type="Proteomes" id="UP000675554"/>
    </source>
</evidence>
<accession>A0A8T4IWU6</accession>